<keyword evidence="5" id="KW-0964">Secreted</keyword>
<evidence type="ECO:0000313" key="7">
    <source>
        <dbReference type="EMBL" id="KAG2647040.1"/>
    </source>
</evidence>
<keyword evidence="5" id="KW-0378">Hydrolase</keyword>
<sequence>MAGGSSEPKASMRSHSSPNLFVPPHLPPSLHGAVIPLPHPHEAGDALLPHTCNAAPGRGTPRCTFRLALRYRISIGHCQPAARRALALLCSASAYKFLPWPLPRSPFFSSLRRHLPSLPDPFFPVLTPPPRRGGTEQSRGGQRTMASRVVAVILAVLVGASAAAPGSEPWWNETQVYGTDANSGGSTGVFVGLTLIQSAAAKGAVCLDGSLPGYHLHRGFGSGANSWLVNLEGGGWCNDVSSCVLRKGNRRGSSNHMERQLQFTGIMSNRPEENPDFYNWNRVKVRYCDGGSFTGDGSNSAAGLYFRGQRIWQAAMDDLMAQGMRYANQALLAGCSAGGVSTILHCDEFRGLFPSNTRVKCLADAGMFLDTVDVSGRREMRSFFNGIVRLQGSGRSLPRSCTSRMDKTSCFFPQNVVPNIQTPTFILNTAYDVWQLQQSVAPKTADPQGLWSKCRTNHAYCNSNQLQFLQGFRNQMLDSVRGFSASRQNGMFINSCFAHCQSERQDTWYANNSPRLGNKRIAEAVGDWFFERGVAKYTDCAYPCDNTCHHLVFRGDH</sequence>
<comment type="subcellular location">
    <subcellularLocation>
        <location evidence="2 5">Secreted</location>
        <location evidence="2 5">Cell wall</location>
    </subcellularLocation>
</comment>
<dbReference type="GO" id="GO:0071555">
    <property type="term" value="P:cell wall organization"/>
    <property type="evidence" value="ECO:0007669"/>
    <property type="project" value="UniProtKB-KW"/>
</dbReference>
<dbReference type="GO" id="GO:0009505">
    <property type="term" value="C:plant-type cell wall"/>
    <property type="evidence" value="ECO:0007669"/>
    <property type="project" value="TreeGrafter"/>
</dbReference>
<accession>A0A8T0WGI8</accession>
<proteinExistence type="inferred from homology"/>
<reference evidence="7" key="1">
    <citation type="submission" date="2020-05" db="EMBL/GenBank/DDBJ databases">
        <title>WGS assembly of Panicum virgatum.</title>
        <authorList>
            <person name="Lovell J.T."/>
            <person name="Jenkins J."/>
            <person name="Shu S."/>
            <person name="Juenger T.E."/>
            <person name="Schmutz J."/>
        </authorList>
    </citation>
    <scope>NUCLEOTIDE SEQUENCE</scope>
    <source>
        <strain evidence="7">AP13</strain>
    </source>
</reference>
<evidence type="ECO:0000256" key="6">
    <source>
        <dbReference type="SAM" id="MobiDB-lite"/>
    </source>
</evidence>
<keyword evidence="4 5" id="KW-0134">Cell wall</keyword>
<evidence type="ECO:0000313" key="8">
    <source>
        <dbReference type="Proteomes" id="UP000823388"/>
    </source>
</evidence>
<dbReference type="Pfam" id="PF03283">
    <property type="entry name" value="PAE"/>
    <property type="match status" value="1"/>
</dbReference>
<protein>
    <recommendedName>
        <fullName evidence="5">Pectin acetylesterase</fullName>
        <ecNumber evidence="5">3.1.1.-</ecNumber>
    </recommendedName>
</protein>
<dbReference type="EMBL" id="CM029039">
    <property type="protein sequence ID" value="KAG2647040.1"/>
    <property type="molecule type" value="Genomic_DNA"/>
</dbReference>
<comment type="function">
    <text evidence="1 5">Hydrolyzes acetyl esters in homogalacturonan regions of pectin. In type I primary cell wall, galacturonic acid residues of pectin can be acetylated at the O-2 and O-3 positions. Decreasing the degree of acetylation of pectin gels in vitro alters their physical properties.</text>
</comment>
<dbReference type="GO" id="GO:0052793">
    <property type="term" value="F:pectin acetylesterase activity"/>
    <property type="evidence" value="ECO:0007669"/>
    <property type="project" value="TreeGrafter"/>
</dbReference>
<keyword evidence="8" id="KW-1185">Reference proteome</keyword>
<dbReference type="OrthoDB" id="2015280at2759"/>
<evidence type="ECO:0000256" key="1">
    <source>
        <dbReference type="ARBA" id="ARBA00003534"/>
    </source>
</evidence>
<dbReference type="PANTHER" id="PTHR21562:SF5">
    <property type="entry name" value="PECTIN ACETYLESTERASE 12"/>
    <property type="match status" value="1"/>
</dbReference>
<dbReference type="Proteomes" id="UP000823388">
    <property type="component" value="Chromosome 2K"/>
</dbReference>
<gene>
    <name evidence="7" type="ORF">PVAP13_2KG536600</name>
</gene>
<name>A0A8T0WGI8_PANVG</name>
<evidence type="ECO:0000256" key="2">
    <source>
        <dbReference type="ARBA" id="ARBA00004191"/>
    </source>
</evidence>
<comment type="caution">
    <text evidence="7">The sequence shown here is derived from an EMBL/GenBank/DDBJ whole genome shotgun (WGS) entry which is preliminary data.</text>
</comment>
<dbReference type="EC" id="3.1.1.-" evidence="5"/>
<feature type="compositionally biased region" description="Pro residues" evidence="6">
    <location>
        <begin position="122"/>
        <end position="131"/>
    </location>
</feature>
<evidence type="ECO:0000256" key="3">
    <source>
        <dbReference type="ARBA" id="ARBA00005784"/>
    </source>
</evidence>
<dbReference type="AlphaFoldDB" id="A0A8T0WGI8"/>
<evidence type="ECO:0000256" key="4">
    <source>
        <dbReference type="ARBA" id="ARBA00022512"/>
    </source>
</evidence>
<dbReference type="InterPro" id="IPR004963">
    <property type="entry name" value="PAE/NOTUM"/>
</dbReference>
<comment type="similarity">
    <text evidence="3 5">Belongs to the pectinacetylesterase family.</text>
</comment>
<keyword evidence="5" id="KW-0961">Cell wall biogenesis/degradation</keyword>
<dbReference type="PANTHER" id="PTHR21562">
    <property type="entry name" value="NOTUM-RELATED"/>
    <property type="match status" value="1"/>
</dbReference>
<feature type="region of interest" description="Disordered" evidence="6">
    <location>
        <begin position="122"/>
        <end position="142"/>
    </location>
</feature>
<evidence type="ECO:0000256" key="5">
    <source>
        <dbReference type="RuleBase" id="RU363114"/>
    </source>
</evidence>
<organism evidence="7 8">
    <name type="scientific">Panicum virgatum</name>
    <name type="common">Blackwell switchgrass</name>
    <dbReference type="NCBI Taxonomy" id="38727"/>
    <lineage>
        <taxon>Eukaryota</taxon>
        <taxon>Viridiplantae</taxon>
        <taxon>Streptophyta</taxon>
        <taxon>Embryophyta</taxon>
        <taxon>Tracheophyta</taxon>
        <taxon>Spermatophyta</taxon>
        <taxon>Magnoliopsida</taxon>
        <taxon>Liliopsida</taxon>
        <taxon>Poales</taxon>
        <taxon>Poaceae</taxon>
        <taxon>PACMAD clade</taxon>
        <taxon>Panicoideae</taxon>
        <taxon>Panicodae</taxon>
        <taxon>Paniceae</taxon>
        <taxon>Panicinae</taxon>
        <taxon>Panicum</taxon>
        <taxon>Panicum sect. Hiantes</taxon>
    </lineage>
</organism>